<keyword evidence="3" id="KW-0862">Zinc</keyword>
<accession>A0A1B9I752</accession>
<dbReference type="InterPro" id="IPR007529">
    <property type="entry name" value="Znf_HIT"/>
</dbReference>
<proteinExistence type="predicted"/>
<dbReference type="GO" id="GO:0005634">
    <property type="term" value="C:nucleus"/>
    <property type="evidence" value="ECO:0007669"/>
    <property type="project" value="TreeGrafter"/>
</dbReference>
<evidence type="ECO:0000259" key="5">
    <source>
        <dbReference type="PROSITE" id="PS51083"/>
    </source>
</evidence>
<name>A0A1B9I752_9TREE</name>
<evidence type="ECO:0000256" key="2">
    <source>
        <dbReference type="ARBA" id="ARBA00022771"/>
    </source>
</evidence>
<dbReference type="InterPro" id="IPR051639">
    <property type="entry name" value="BCD1"/>
</dbReference>
<dbReference type="GO" id="GO:0048254">
    <property type="term" value="P:snoRNA localization"/>
    <property type="evidence" value="ECO:0007669"/>
    <property type="project" value="TreeGrafter"/>
</dbReference>
<dbReference type="OrthoDB" id="18412at2759"/>
<dbReference type="PANTHER" id="PTHR13483">
    <property type="entry name" value="BOX C_D SNORNA PROTEIN 1-RELATED"/>
    <property type="match status" value="1"/>
</dbReference>
<dbReference type="Gene3D" id="3.30.60.190">
    <property type="match status" value="1"/>
</dbReference>
<dbReference type="CDD" id="cd23024">
    <property type="entry name" value="zf-HIT_ZNHIT2-3"/>
    <property type="match status" value="1"/>
</dbReference>
<dbReference type="EMBL" id="KV700115">
    <property type="protein sequence ID" value="OCF51383.1"/>
    <property type="molecule type" value="Genomic_DNA"/>
</dbReference>
<keyword evidence="1" id="KW-0479">Metal-binding</keyword>
<dbReference type="GO" id="GO:0008270">
    <property type="term" value="F:zinc ion binding"/>
    <property type="evidence" value="ECO:0007669"/>
    <property type="project" value="UniProtKB-UniRule"/>
</dbReference>
<dbReference type="GO" id="GO:0000463">
    <property type="term" value="P:maturation of LSU-rRNA from tricistronic rRNA transcript (SSU-rRNA, 5.8S rRNA, LSU-rRNA)"/>
    <property type="evidence" value="ECO:0007669"/>
    <property type="project" value="TreeGrafter"/>
</dbReference>
<dbReference type="Pfam" id="PF04438">
    <property type="entry name" value="zf-HIT"/>
    <property type="match status" value="1"/>
</dbReference>
<evidence type="ECO:0000256" key="1">
    <source>
        <dbReference type="ARBA" id="ARBA00022723"/>
    </source>
</evidence>
<protein>
    <recommendedName>
        <fullName evidence="5">HIT-type domain-containing protein</fullName>
    </recommendedName>
</protein>
<dbReference type="PROSITE" id="PS51083">
    <property type="entry name" value="ZF_HIT"/>
    <property type="match status" value="1"/>
</dbReference>
<gene>
    <name evidence="6" type="ORF">I206_02097</name>
</gene>
<feature type="domain" description="HIT-type" evidence="5">
    <location>
        <begin position="12"/>
        <end position="45"/>
    </location>
</feature>
<evidence type="ECO:0000256" key="4">
    <source>
        <dbReference type="PROSITE-ProRule" id="PRU00453"/>
    </source>
</evidence>
<reference evidence="6" key="2">
    <citation type="submission" date="2016-07" db="EMBL/GenBank/DDBJ databases">
        <title>Evolution of pathogenesis and genome organization in the Tremellales.</title>
        <authorList>
            <person name="Cuomo C."/>
            <person name="Litvintseva A."/>
            <person name="Heitman J."/>
            <person name="Chen Y."/>
            <person name="Sun S."/>
            <person name="Springer D."/>
            <person name="Dromer F."/>
            <person name="Young S."/>
            <person name="Zeng Q."/>
            <person name="Chapman S."/>
            <person name="Gujja S."/>
            <person name="Saif S."/>
            <person name="Birren B."/>
        </authorList>
    </citation>
    <scope>NUCLEOTIDE SEQUENCE</scope>
    <source>
        <strain evidence="6">CBS 10737</strain>
    </source>
</reference>
<dbReference type="GO" id="GO:0070761">
    <property type="term" value="C:pre-snoRNP complex"/>
    <property type="evidence" value="ECO:0007669"/>
    <property type="project" value="TreeGrafter"/>
</dbReference>
<evidence type="ECO:0000313" key="6">
    <source>
        <dbReference type="EMBL" id="OCF51383.1"/>
    </source>
</evidence>
<dbReference type="PANTHER" id="PTHR13483:SF11">
    <property type="entry name" value="ZINC FINGER HIT DOMAIN-CONTAINING PROTEIN 3"/>
    <property type="match status" value="1"/>
</dbReference>
<evidence type="ECO:0000256" key="3">
    <source>
        <dbReference type="ARBA" id="ARBA00022833"/>
    </source>
</evidence>
<dbReference type="AlphaFoldDB" id="A0A1B9I752"/>
<dbReference type="GO" id="GO:0000492">
    <property type="term" value="P:box C/D snoRNP assembly"/>
    <property type="evidence" value="ECO:0007669"/>
    <property type="project" value="TreeGrafter"/>
</dbReference>
<organism evidence="6">
    <name type="scientific">Kwoniella pini CBS 10737</name>
    <dbReference type="NCBI Taxonomy" id="1296096"/>
    <lineage>
        <taxon>Eukaryota</taxon>
        <taxon>Fungi</taxon>
        <taxon>Dikarya</taxon>
        <taxon>Basidiomycota</taxon>
        <taxon>Agaricomycotina</taxon>
        <taxon>Tremellomycetes</taxon>
        <taxon>Tremellales</taxon>
        <taxon>Cryptococcaceae</taxon>
        <taxon>Kwoniella</taxon>
    </lineage>
</organism>
<keyword evidence="2 4" id="KW-0863">Zinc-finger</keyword>
<dbReference type="STRING" id="1296096.A0A1B9I752"/>
<dbReference type="SUPFAM" id="SSF144232">
    <property type="entry name" value="HIT/MYND zinc finger-like"/>
    <property type="match status" value="1"/>
</dbReference>
<sequence>MGPSRAGQVVKCQICKDQISKYKCPACPIRYCSVACYKQHKGIYLPITHEDPSSDPSSSSSQLTPAVVQDESAPLLDVTLKDDTLNELDESEQIIPKKRVETPLKPLTSLLWPPEPDPSIFTDPLQKEDPKPLKHEELLRIATSIKLRNLLSNSKLPLVLRTIDSLSFNKRHEIISKLLNLDNESLNKSNGITSSFLSSSSSRNSPPPLNDLIYSFTSNSENQTSQINNNNNEEEGWYLYSKDQKEKIWITENETKLFKLFSTIICFSIDENENENQDEIPSWGKGGLEWEL</sequence>
<reference evidence="6" key="1">
    <citation type="submission" date="2013-07" db="EMBL/GenBank/DDBJ databases">
        <title>The Genome Sequence of Cryptococcus pinus CBS10737.</title>
        <authorList>
            <consortium name="The Broad Institute Genome Sequencing Platform"/>
            <person name="Cuomo C."/>
            <person name="Litvintseva A."/>
            <person name="Chen Y."/>
            <person name="Heitman J."/>
            <person name="Sun S."/>
            <person name="Springer D."/>
            <person name="Dromer F."/>
            <person name="Young S.K."/>
            <person name="Zeng Q."/>
            <person name="Gargeya S."/>
            <person name="Fitzgerald M."/>
            <person name="Abouelleil A."/>
            <person name="Alvarado L."/>
            <person name="Berlin A.M."/>
            <person name="Chapman S.B."/>
            <person name="Dewar J."/>
            <person name="Goldberg J."/>
            <person name="Griggs A."/>
            <person name="Gujja S."/>
            <person name="Hansen M."/>
            <person name="Howarth C."/>
            <person name="Imamovic A."/>
            <person name="Larimer J."/>
            <person name="McCowan C."/>
            <person name="Murphy C."/>
            <person name="Pearson M."/>
            <person name="Priest M."/>
            <person name="Roberts A."/>
            <person name="Saif S."/>
            <person name="Shea T."/>
            <person name="Sykes S."/>
            <person name="Wortman J."/>
            <person name="Nusbaum C."/>
            <person name="Birren B."/>
        </authorList>
    </citation>
    <scope>NUCLEOTIDE SEQUENCE [LARGE SCALE GENOMIC DNA]</scope>
    <source>
        <strain evidence="6">CBS 10737</strain>
    </source>
</reference>